<dbReference type="InterPro" id="IPR038885">
    <property type="entry name" value="PLB1"/>
</dbReference>
<organism evidence="2 3">
    <name type="scientific">Porites lobata</name>
    <dbReference type="NCBI Taxonomy" id="104759"/>
    <lineage>
        <taxon>Eukaryota</taxon>
        <taxon>Metazoa</taxon>
        <taxon>Cnidaria</taxon>
        <taxon>Anthozoa</taxon>
        <taxon>Hexacorallia</taxon>
        <taxon>Scleractinia</taxon>
        <taxon>Fungiina</taxon>
        <taxon>Poritidae</taxon>
        <taxon>Porites</taxon>
    </lineage>
</organism>
<keyword evidence="3" id="KW-1185">Reference proteome</keyword>
<evidence type="ECO:0000313" key="2">
    <source>
        <dbReference type="EMBL" id="CAH3141016.1"/>
    </source>
</evidence>
<dbReference type="PANTHER" id="PTHR21325">
    <property type="entry name" value="PHOSPHOLIPASE B, PLB1"/>
    <property type="match status" value="1"/>
</dbReference>
<dbReference type="PANTHER" id="PTHR21325:SF31">
    <property type="entry name" value="GH22081P-RELATED"/>
    <property type="match status" value="1"/>
</dbReference>
<sequence>MKNIDYGNDWKLLTTWIGTEDLCQVCTDMRCSDIPSLLRCLTEQVSHLFVNLFPPMDVSLLYKLHGGSSKSCEIMGWRVKYRMNSCQCLKKGGEERAKISQAVKNCKVTCRQLVSSGLYMTHRITFAVVIQPALQLPPKTKDDKLVEEIFGLDCLHFSAQGHAAAALALWRNMLEPFGSKTKGSGDQENLKCPTKKNPHLFTKTNTKTVMSELISDDDQDSATDDFPPAAAVALAVCLTAVVVIVVVFVWRTRKSRRRPEARKLLYASGPHKPRI</sequence>
<proteinExistence type="predicted"/>
<evidence type="ECO:0000313" key="3">
    <source>
        <dbReference type="Proteomes" id="UP001159405"/>
    </source>
</evidence>
<evidence type="ECO:0000256" key="1">
    <source>
        <dbReference type="SAM" id="Phobius"/>
    </source>
</evidence>
<accession>A0ABN8PCQ2</accession>
<dbReference type="EMBL" id="CALNXK010000065">
    <property type="protein sequence ID" value="CAH3141016.1"/>
    <property type="molecule type" value="Genomic_DNA"/>
</dbReference>
<dbReference type="Proteomes" id="UP001159405">
    <property type="component" value="Unassembled WGS sequence"/>
</dbReference>
<protein>
    <submittedName>
        <fullName evidence="2">Uncharacterized protein</fullName>
    </submittedName>
</protein>
<feature type="transmembrane region" description="Helical" evidence="1">
    <location>
        <begin position="229"/>
        <end position="250"/>
    </location>
</feature>
<reference evidence="2 3" key="1">
    <citation type="submission" date="2022-05" db="EMBL/GenBank/DDBJ databases">
        <authorList>
            <consortium name="Genoscope - CEA"/>
            <person name="William W."/>
        </authorList>
    </citation>
    <scope>NUCLEOTIDE SEQUENCE [LARGE SCALE GENOMIC DNA]</scope>
</reference>
<keyword evidence="1" id="KW-1133">Transmembrane helix</keyword>
<name>A0ABN8PCQ2_9CNID</name>
<keyword evidence="1" id="KW-0812">Transmembrane</keyword>
<gene>
    <name evidence="2" type="ORF">PLOB_00041505</name>
</gene>
<comment type="caution">
    <text evidence="2">The sequence shown here is derived from an EMBL/GenBank/DDBJ whole genome shotgun (WGS) entry which is preliminary data.</text>
</comment>
<keyword evidence="1" id="KW-0472">Membrane</keyword>